<sequence>MRIAPRGKRRLAAQILDADIVAADERALAIDHDDLAVIAEIELEAVDEALVGRERMHLDAARAHRGDIAMRQIEAADAVVQHIRAHTLRDFRDQRVLDQLTERVGAHDEKLHDHIAACVFNRFEDRGEGGFAVHQRAHRVARQERHARQARQRTHEVRAERLRGPFMRRLRVPFGRLRARAQQFVAEAARIDIAGEFAAAEKQIRNERQIRHRDERYRPCDRTLRGTGMQDRMACGDGAQQVAEKHQRADVKQIELHKRAKDCSKRCRRVQMRKRPGESTS</sequence>
<dbReference type="EMBL" id="CADIKF010000084">
    <property type="protein sequence ID" value="CAB3771725.1"/>
    <property type="molecule type" value="Genomic_DNA"/>
</dbReference>
<evidence type="ECO:0000313" key="1">
    <source>
        <dbReference type="EMBL" id="CAB3771725.1"/>
    </source>
</evidence>
<protein>
    <submittedName>
        <fullName evidence="1">Uncharacterized protein</fullName>
    </submittedName>
</protein>
<keyword evidence="2" id="KW-1185">Reference proteome</keyword>
<name>A0A6J5F327_9BURK</name>
<proteinExistence type="predicted"/>
<gene>
    <name evidence="1" type="ORF">LMG29739_06098</name>
</gene>
<dbReference type="Proteomes" id="UP000494329">
    <property type="component" value="Unassembled WGS sequence"/>
</dbReference>
<evidence type="ECO:0000313" key="2">
    <source>
        <dbReference type="Proteomes" id="UP000494329"/>
    </source>
</evidence>
<dbReference type="AlphaFoldDB" id="A0A6J5F327"/>
<reference evidence="1 2" key="1">
    <citation type="submission" date="2020-04" db="EMBL/GenBank/DDBJ databases">
        <authorList>
            <person name="De Canck E."/>
        </authorList>
    </citation>
    <scope>NUCLEOTIDE SEQUENCE [LARGE SCALE GENOMIC DNA]</scope>
    <source>
        <strain evidence="1 2">LMG 29739</strain>
    </source>
</reference>
<accession>A0A6J5F327</accession>
<organism evidence="1 2">
    <name type="scientific">Paraburkholderia solisilvae</name>
    <dbReference type="NCBI Taxonomy" id="624376"/>
    <lineage>
        <taxon>Bacteria</taxon>
        <taxon>Pseudomonadati</taxon>
        <taxon>Pseudomonadota</taxon>
        <taxon>Betaproteobacteria</taxon>
        <taxon>Burkholderiales</taxon>
        <taxon>Burkholderiaceae</taxon>
        <taxon>Paraburkholderia</taxon>
    </lineage>
</organism>